<keyword evidence="5" id="KW-1185">Reference proteome</keyword>
<feature type="domain" description="Bacterial sugar transferase" evidence="3">
    <location>
        <begin position="57"/>
        <end position="246"/>
    </location>
</feature>
<dbReference type="AlphaFoldDB" id="A0A251X601"/>
<evidence type="ECO:0000256" key="1">
    <source>
        <dbReference type="ARBA" id="ARBA00006464"/>
    </source>
</evidence>
<keyword evidence="2" id="KW-0812">Transmembrane</keyword>
<dbReference type="Proteomes" id="UP000194798">
    <property type="component" value="Unassembled WGS sequence"/>
</dbReference>
<gene>
    <name evidence="4" type="ORF">TPSD3_16260</name>
</gene>
<feature type="transmembrane region" description="Helical" evidence="2">
    <location>
        <begin position="62"/>
        <end position="83"/>
    </location>
</feature>
<evidence type="ECO:0000259" key="3">
    <source>
        <dbReference type="Pfam" id="PF02397"/>
    </source>
</evidence>
<evidence type="ECO:0000313" key="4">
    <source>
        <dbReference type="EMBL" id="OUD12629.1"/>
    </source>
</evidence>
<name>A0A251X601_9GAMM</name>
<dbReference type="PANTHER" id="PTHR30576">
    <property type="entry name" value="COLANIC BIOSYNTHESIS UDP-GLUCOSE LIPID CARRIER TRANSFERASE"/>
    <property type="match status" value="1"/>
</dbReference>
<sequence length="251" mass="29345">MLNNRLIIYFKKQYLCIRRFIMSELSAVKHNQYARRIRLLQQRLAWMRTRTFGPLVKRSFDVLVSGLLLLILLIPGLLTILIIRLDSSGPAFFAQKRVGRHGRLFLMWKFRSMCIDAEQRLATLKQQNEIADNVNFKMKRDPRITRVGGFIRKFSIDEMPQLWNVFIGDMSLVGPRPPLPREVAQYTPYERQRLAVKPGITCVWQVSGRSDIPFKQQVEMDLHYIANQSFFYDIILLLKTIPAVLKAKGAY</sequence>
<comment type="caution">
    <text evidence="4">The sequence shown here is derived from an EMBL/GenBank/DDBJ whole genome shotgun (WGS) entry which is preliminary data.</text>
</comment>
<proteinExistence type="inferred from homology"/>
<evidence type="ECO:0000256" key="2">
    <source>
        <dbReference type="SAM" id="Phobius"/>
    </source>
</evidence>
<keyword evidence="2" id="KW-0472">Membrane</keyword>
<evidence type="ECO:0000313" key="5">
    <source>
        <dbReference type="Proteomes" id="UP000194798"/>
    </source>
</evidence>
<dbReference type="GO" id="GO:0016780">
    <property type="term" value="F:phosphotransferase activity, for other substituted phosphate groups"/>
    <property type="evidence" value="ECO:0007669"/>
    <property type="project" value="TreeGrafter"/>
</dbReference>
<dbReference type="InterPro" id="IPR003362">
    <property type="entry name" value="Bact_transf"/>
</dbReference>
<keyword evidence="4" id="KW-0808">Transferase</keyword>
<accession>A0A251X601</accession>
<dbReference type="PANTHER" id="PTHR30576:SF10">
    <property type="entry name" value="SLL5057 PROTEIN"/>
    <property type="match status" value="1"/>
</dbReference>
<keyword evidence="2" id="KW-1133">Transmembrane helix</keyword>
<organism evidence="4 5">
    <name type="scientific">Thioflexithrix psekupsensis</name>
    <dbReference type="NCBI Taxonomy" id="1570016"/>
    <lineage>
        <taxon>Bacteria</taxon>
        <taxon>Pseudomonadati</taxon>
        <taxon>Pseudomonadota</taxon>
        <taxon>Gammaproteobacteria</taxon>
        <taxon>Thiotrichales</taxon>
        <taxon>Thioflexithrix</taxon>
    </lineage>
</organism>
<dbReference type="Pfam" id="PF02397">
    <property type="entry name" value="Bac_transf"/>
    <property type="match status" value="1"/>
</dbReference>
<protein>
    <submittedName>
        <fullName evidence="4">Glycosyl transferase</fullName>
    </submittedName>
</protein>
<dbReference type="EMBL" id="MSLT01000023">
    <property type="protein sequence ID" value="OUD12629.1"/>
    <property type="molecule type" value="Genomic_DNA"/>
</dbReference>
<comment type="similarity">
    <text evidence="1">Belongs to the bacterial sugar transferase family.</text>
</comment>
<reference evidence="4 5" key="1">
    <citation type="submission" date="2016-12" db="EMBL/GenBank/DDBJ databases">
        <title>Thioflexothrix psekupsii D3 genome sequencing and assembly.</title>
        <authorList>
            <person name="Fomenkov A."/>
            <person name="Vincze T."/>
            <person name="Grabovich M."/>
            <person name="Anton B.P."/>
            <person name="Dubinina G."/>
            <person name="Orlova M."/>
            <person name="Belousova E."/>
            <person name="Roberts R.J."/>
        </authorList>
    </citation>
    <scope>NUCLEOTIDE SEQUENCE [LARGE SCALE GENOMIC DNA]</scope>
    <source>
        <strain evidence="4">D3</strain>
    </source>
</reference>